<gene>
    <name evidence="1" type="ORF">CBW42_03565</name>
</gene>
<protein>
    <submittedName>
        <fullName evidence="1">Uncharacterized protein</fullName>
    </submittedName>
</protein>
<name>A0A252F5T7_9FIRM</name>
<comment type="caution">
    <text evidence="1">The sequence shown here is derived from an EMBL/GenBank/DDBJ whole genome shotgun (WGS) entry which is preliminary data.</text>
</comment>
<reference evidence="1 2" key="1">
    <citation type="submission" date="2017-05" db="EMBL/GenBank/DDBJ databases">
        <title>Butyricicoccus porcorum sp. nov. a butyrate-producing bacterium from the swine intestinal tract.</title>
        <authorList>
            <person name="Trachsel J."/>
            <person name="Humphrey S."/>
            <person name="Allen H.K."/>
        </authorList>
    </citation>
    <scope>NUCLEOTIDE SEQUENCE [LARGE SCALE GENOMIC DNA]</scope>
    <source>
        <strain evidence="1">BB10</strain>
    </source>
</reference>
<dbReference type="AlphaFoldDB" id="A0A252F5T7"/>
<dbReference type="RefSeq" id="WP_087017852.1">
    <property type="nucleotide sequence ID" value="NZ_NHOC01000003.1"/>
</dbReference>
<evidence type="ECO:0000313" key="1">
    <source>
        <dbReference type="EMBL" id="OUM21124.1"/>
    </source>
</evidence>
<sequence length="118" mass="13780">MRKILTKEQALEQRKNLSFAMITRLSEITIGEAPEELSFDELIEARFFDADREIHIFQENGEWNYTCISEEDGVEFFDRESRLIAGLGTKLVTRKHIAYDKTDGQAYISDMRLVNWEG</sequence>
<keyword evidence="2" id="KW-1185">Reference proteome</keyword>
<dbReference type="OrthoDB" id="2086133at2"/>
<proteinExistence type="predicted"/>
<organism evidence="1 2">
    <name type="scientific">Butyricicoccus porcorum</name>
    <dbReference type="NCBI Taxonomy" id="1945634"/>
    <lineage>
        <taxon>Bacteria</taxon>
        <taxon>Bacillati</taxon>
        <taxon>Bacillota</taxon>
        <taxon>Clostridia</taxon>
        <taxon>Eubacteriales</taxon>
        <taxon>Butyricicoccaceae</taxon>
        <taxon>Butyricicoccus</taxon>
    </lineage>
</organism>
<dbReference type="Proteomes" id="UP000194903">
    <property type="component" value="Unassembled WGS sequence"/>
</dbReference>
<accession>A0A252F5T7</accession>
<dbReference type="EMBL" id="NHOC01000003">
    <property type="protein sequence ID" value="OUM21124.1"/>
    <property type="molecule type" value="Genomic_DNA"/>
</dbReference>
<evidence type="ECO:0000313" key="2">
    <source>
        <dbReference type="Proteomes" id="UP000194903"/>
    </source>
</evidence>